<organism evidence="1 2">
    <name type="scientific">Streptomyces acidiscabies</name>
    <dbReference type="NCBI Taxonomy" id="42234"/>
    <lineage>
        <taxon>Bacteria</taxon>
        <taxon>Bacillati</taxon>
        <taxon>Actinomycetota</taxon>
        <taxon>Actinomycetes</taxon>
        <taxon>Kitasatosporales</taxon>
        <taxon>Streptomycetaceae</taxon>
        <taxon>Streptomyces</taxon>
    </lineage>
</organism>
<dbReference type="InterPro" id="IPR000760">
    <property type="entry name" value="Inositol_monophosphatase-like"/>
</dbReference>
<dbReference type="Gene3D" id="3.30.540.10">
    <property type="entry name" value="Fructose-1,6-Bisphosphatase, subunit A, domain 1"/>
    <property type="match status" value="1"/>
</dbReference>
<dbReference type="PANTHER" id="PTHR20854:SF4">
    <property type="entry name" value="INOSITOL-1-MONOPHOSPHATASE-RELATED"/>
    <property type="match status" value="1"/>
</dbReference>
<protein>
    <submittedName>
        <fullName evidence="1">Inositol monophosphatase</fullName>
    </submittedName>
</protein>
<evidence type="ECO:0000313" key="1">
    <source>
        <dbReference type="EMBL" id="MDX3023677.1"/>
    </source>
</evidence>
<dbReference type="PRINTS" id="PR00377">
    <property type="entry name" value="IMPHPHTASES"/>
</dbReference>
<proteinExistence type="predicted"/>
<comment type="caution">
    <text evidence="1">The sequence shown here is derived from an EMBL/GenBank/DDBJ whole genome shotgun (WGS) entry which is preliminary data.</text>
</comment>
<dbReference type="EMBL" id="JARAWP010000028">
    <property type="protein sequence ID" value="MDX3023677.1"/>
    <property type="molecule type" value="Genomic_DNA"/>
</dbReference>
<dbReference type="Proteomes" id="UP001272987">
    <property type="component" value="Unassembled WGS sequence"/>
</dbReference>
<gene>
    <name evidence="1" type="ORF">PV666_38265</name>
</gene>
<name>A0ABU4M929_9ACTN</name>
<dbReference type="Gene3D" id="3.40.190.80">
    <property type="match status" value="1"/>
</dbReference>
<keyword evidence="2" id="KW-1185">Reference proteome</keyword>
<dbReference type="SUPFAM" id="SSF56655">
    <property type="entry name" value="Carbohydrate phosphatase"/>
    <property type="match status" value="1"/>
</dbReference>
<sequence>MSIDGAVPSVDPSLLDFAVRLAAEAGRVSRERFLGGGWGVRLKGDGSEVTDVDVEVEELIRGELGRRTPEDGVFGEELGVDPGASGRRWVIDPVNGTANFVHRVPLFSNDLAYEDEFGPAVGVVGMPMSGEILAAGRGLGCWVVRGPSYELGDARRVRVSARGELRGARVQAHNFGAWDGELLAALHRLVLLVPSTGCMAAVATGRADAAVIAGPAMGYEDVATMPVIVTEAGGRVSDLRGADVLAGDRSVLVSNGALHDALLEVVGEGAHSRDLRELLGGGGSRVRQVAFAEPGSGSRVHAKPRPH</sequence>
<dbReference type="PANTHER" id="PTHR20854">
    <property type="entry name" value="INOSITOL MONOPHOSPHATASE"/>
    <property type="match status" value="1"/>
</dbReference>
<dbReference type="RefSeq" id="WP_010354948.1">
    <property type="nucleotide sequence ID" value="NZ_CP122369.1"/>
</dbReference>
<evidence type="ECO:0000313" key="2">
    <source>
        <dbReference type="Proteomes" id="UP001272987"/>
    </source>
</evidence>
<accession>A0ABU4M929</accession>
<reference evidence="1 2" key="1">
    <citation type="journal article" date="2023" name="Microb. Genom.">
        <title>Mesoterricola silvestris gen. nov., sp. nov., Mesoterricola sediminis sp. nov., Geothrix oryzae sp. nov., Geothrix edaphica sp. nov., Geothrix rubra sp. nov., and Geothrix limicola sp. nov., six novel members of Acidobacteriota isolated from soils.</title>
        <authorList>
            <person name="Weisberg A.J."/>
            <person name="Pearce E."/>
            <person name="Kramer C.G."/>
            <person name="Chang J.H."/>
            <person name="Clarke C.R."/>
        </authorList>
    </citation>
    <scope>NUCLEOTIDE SEQUENCE [LARGE SCALE GENOMIC DNA]</scope>
    <source>
        <strain evidence="1 2">NB05-1H</strain>
    </source>
</reference>
<dbReference type="Pfam" id="PF00459">
    <property type="entry name" value="Inositol_P"/>
    <property type="match status" value="1"/>
</dbReference>